<gene>
    <name evidence="4" type="ORF">M431DRAFT_514438</name>
</gene>
<keyword evidence="2" id="KW-0378">Hydrolase</keyword>
<protein>
    <recommendedName>
        <fullName evidence="3">Isochorismatase-like domain-containing protein</fullName>
    </recommendedName>
</protein>
<name>A0A2T3ZR75_TRIHA</name>
<dbReference type="SUPFAM" id="SSF52499">
    <property type="entry name" value="Isochorismatase-like hydrolases"/>
    <property type="match status" value="1"/>
</dbReference>
<evidence type="ECO:0000259" key="3">
    <source>
        <dbReference type="Pfam" id="PF00857"/>
    </source>
</evidence>
<dbReference type="GO" id="GO:0016787">
    <property type="term" value="F:hydrolase activity"/>
    <property type="evidence" value="ECO:0007669"/>
    <property type="project" value="UniProtKB-KW"/>
</dbReference>
<evidence type="ECO:0000256" key="1">
    <source>
        <dbReference type="ARBA" id="ARBA00006336"/>
    </source>
</evidence>
<dbReference type="AlphaFoldDB" id="A0A2T3ZR75"/>
<dbReference type="Gene3D" id="3.40.50.850">
    <property type="entry name" value="Isochorismatase-like"/>
    <property type="match status" value="1"/>
</dbReference>
<reference evidence="4 5" key="1">
    <citation type="submission" date="2016-07" db="EMBL/GenBank/DDBJ databases">
        <title>Multiple horizontal gene transfer events from other fungi enriched the ability of initially mycotrophic Trichoderma (Ascomycota) to feed on dead plant biomass.</title>
        <authorList>
            <consortium name="DOE Joint Genome Institute"/>
            <person name="Aerts A."/>
            <person name="Atanasova L."/>
            <person name="Chenthamara K."/>
            <person name="Zhang J."/>
            <person name="Grujic M."/>
            <person name="Henrissat B."/>
            <person name="Kuo A."/>
            <person name="Salamov A."/>
            <person name="Lipzen A."/>
            <person name="Labutti K."/>
            <person name="Barry K."/>
            <person name="Miao Y."/>
            <person name="Rahimi M.J."/>
            <person name="Shen Q."/>
            <person name="Grigoriev I.V."/>
            <person name="Kubicek C.P."/>
            <person name="Druzhinina I.S."/>
        </authorList>
    </citation>
    <scope>NUCLEOTIDE SEQUENCE [LARGE SCALE GENOMIC DNA]</scope>
    <source>
        <strain evidence="4 5">CBS 226.95</strain>
    </source>
</reference>
<dbReference type="EMBL" id="KZ679777">
    <property type="protein sequence ID" value="PTB47300.1"/>
    <property type="molecule type" value="Genomic_DNA"/>
</dbReference>
<dbReference type="InterPro" id="IPR050272">
    <property type="entry name" value="Isochorismatase-like_hydrls"/>
</dbReference>
<keyword evidence="5" id="KW-1185">Reference proteome</keyword>
<proteinExistence type="inferred from homology"/>
<evidence type="ECO:0000256" key="2">
    <source>
        <dbReference type="ARBA" id="ARBA00022801"/>
    </source>
</evidence>
<dbReference type="PANTHER" id="PTHR43540">
    <property type="entry name" value="PEROXYUREIDOACRYLATE/UREIDOACRYLATE AMIDOHYDROLASE-RELATED"/>
    <property type="match status" value="1"/>
</dbReference>
<organism evidence="4 5">
    <name type="scientific">Trichoderma harzianum CBS 226.95</name>
    <dbReference type="NCBI Taxonomy" id="983964"/>
    <lineage>
        <taxon>Eukaryota</taxon>
        <taxon>Fungi</taxon>
        <taxon>Dikarya</taxon>
        <taxon>Ascomycota</taxon>
        <taxon>Pezizomycotina</taxon>
        <taxon>Sordariomycetes</taxon>
        <taxon>Hypocreomycetidae</taxon>
        <taxon>Hypocreales</taxon>
        <taxon>Hypocreaceae</taxon>
        <taxon>Trichoderma</taxon>
    </lineage>
</organism>
<feature type="domain" description="Isochorismatase-like" evidence="3">
    <location>
        <begin position="5"/>
        <end position="181"/>
    </location>
</feature>
<dbReference type="InterPro" id="IPR036380">
    <property type="entry name" value="Isochorismatase-like_sf"/>
</dbReference>
<dbReference type="CDD" id="cd00431">
    <property type="entry name" value="cysteine_hydrolases"/>
    <property type="match status" value="1"/>
</dbReference>
<evidence type="ECO:0000313" key="5">
    <source>
        <dbReference type="Proteomes" id="UP000241690"/>
    </source>
</evidence>
<accession>A0A2T3ZR75</accession>
<dbReference type="PANTHER" id="PTHR43540:SF1">
    <property type="entry name" value="ISOCHORISMATASE HYDROLASE"/>
    <property type="match status" value="1"/>
</dbReference>
<sequence length="188" mass="20707">MSKKALLVMDVQNGVLNMVKAPQLYFQRLATTSSAARAAGIPVIYTKSSFRRNFSDASPRNKAVMRVKSLGEEIFVEGSSFTEFHSEVRPAADDVIVVKRRNSAFSGTDLEVVLRSLGIQHLVLVGVMTSGVVLSTVRQSADLDYEITVVEDLCLDINADVHDVLMKKIFPLQGSVITSEQFLNEVKE</sequence>
<dbReference type="InterPro" id="IPR000868">
    <property type="entry name" value="Isochorismatase-like_dom"/>
</dbReference>
<dbReference type="Pfam" id="PF00857">
    <property type="entry name" value="Isochorismatase"/>
    <property type="match status" value="1"/>
</dbReference>
<dbReference type="GeneID" id="36628804"/>
<comment type="similarity">
    <text evidence="1">Belongs to the isochorismatase family.</text>
</comment>
<evidence type="ECO:0000313" key="4">
    <source>
        <dbReference type="EMBL" id="PTB47300.1"/>
    </source>
</evidence>
<dbReference type="RefSeq" id="XP_024766977.1">
    <property type="nucleotide sequence ID" value="XM_024920235.1"/>
</dbReference>
<dbReference type="Proteomes" id="UP000241690">
    <property type="component" value="Unassembled WGS sequence"/>
</dbReference>